<evidence type="ECO:0000256" key="1">
    <source>
        <dbReference type="SAM" id="MobiDB-lite"/>
    </source>
</evidence>
<name>A0A1H8YP45_9PSEU</name>
<feature type="region of interest" description="Disordered" evidence="1">
    <location>
        <begin position="1"/>
        <end position="35"/>
    </location>
</feature>
<protein>
    <submittedName>
        <fullName evidence="2">Uncharacterized protein</fullName>
    </submittedName>
</protein>
<feature type="non-terminal residue" evidence="2">
    <location>
        <position position="53"/>
    </location>
</feature>
<keyword evidence="3" id="KW-1185">Reference proteome</keyword>
<dbReference type="EMBL" id="FOEF01000030">
    <property type="protein sequence ID" value="SEP53761.1"/>
    <property type="molecule type" value="Genomic_DNA"/>
</dbReference>
<reference evidence="2 3" key="1">
    <citation type="submission" date="2016-10" db="EMBL/GenBank/DDBJ databases">
        <authorList>
            <person name="de Groot N.N."/>
        </authorList>
    </citation>
    <scope>NUCLEOTIDE SEQUENCE [LARGE SCALE GENOMIC DNA]</scope>
    <source>
        <strain evidence="2 3">DSM 44993</strain>
    </source>
</reference>
<evidence type="ECO:0000313" key="3">
    <source>
        <dbReference type="Proteomes" id="UP000198582"/>
    </source>
</evidence>
<gene>
    <name evidence="2" type="ORF">SAMN04489732_13063</name>
</gene>
<accession>A0A1H8YP45</accession>
<organism evidence="2 3">
    <name type="scientific">Amycolatopsis saalfeldensis</name>
    <dbReference type="NCBI Taxonomy" id="394193"/>
    <lineage>
        <taxon>Bacteria</taxon>
        <taxon>Bacillati</taxon>
        <taxon>Actinomycetota</taxon>
        <taxon>Actinomycetes</taxon>
        <taxon>Pseudonocardiales</taxon>
        <taxon>Pseudonocardiaceae</taxon>
        <taxon>Amycolatopsis</taxon>
    </lineage>
</organism>
<evidence type="ECO:0000313" key="2">
    <source>
        <dbReference type="EMBL" id="SEP53761.1"/>
    </source>
</evidence>
<proteinExistence type="predicted"/>
<sequence>MFRGVEDFSDAGEGVVVGGLGGDASSPGDDRSGEQGEQFGFAFLAFVEDGAAH</sequence>
<dbReference type="AlphaFoldDB" id="A0A1H8YP45"/>
<dbReference type="Proteomes" id="UP000198582">
    <property type="component" value="Unassembled WGS sequence"/>
</dbReference>